<dbReference type="EMBL" id="VNIK02000017">
    <property type="protein sequence ID" value="KAB5484218.1"/>
    <property type="molecule type" value="Genomic_DNA"/>
</dbReference>
<dbReference type="Proteomes" id="UP000319204">
    <property type="component" value="Unassembled WGS sequence"/>
</dbReference>
<proteinExistence type="predicted"/>
<sequence length="96" mass="11411">MNHKTRTIIRTGQYDHWQREIVRDRSGTHYVLVEGVPHHTTKMGEPSFPLRDFVFQDMGKPRTFDGNDYPYGFDPMLYGLEKEQVKKPKEQNMLKL</sequence>
<reference evidence="1" key="1">
    <citation type="submission" date="2019-10" db="EMBL/GenBank/DDBJ databases">
        <title>Muricauda hadale sp. nov., a piezophilic bacterium isolated from hadopelagic water of the Mariana Trench.</title>
        <authorList>
            <person name="Wei Y."/>
        </authorList>
    </citation>
    <scope>NUCLEOTIDE SEQUENCE [LARGE SCALE GENOMIC DNA]</scope>
    <source>
        <strain evidence="1">MT-229</strain>
    </source>
</reference>
<evidence type="ECO:0000313" key="1">
    <source>
        <dbReference type="EMBL" id="KAB5484218.1"/>
    </source>
</evidence>
<comment type="caution">
    <text evidence="1">The sequence shown here is derived from an EMBL/GenBank/DDBJ whole genome shotgun (WGS) entry which is preliminary data.</text>
</comment>
<dbReference type="OrthoDB" id="9866705at2"/>
<dbReference type="AlphaFoldDB" id="A0A5N5IMD0"/>
<dbReference type="RefSeq" id="WP_151891689.1">
    <property type="nucleotide sequence ID" value="NZ_VNIK02000017.1"/>
</dbReference>
<keyword evidence="2" id="KW-1185">Reference proteome</keyword>
<protein>
    <submittedName>
        <fullName evidence="1">Uncharacterized protein</fullName>
    </submittedName>
</protein>
<evidence type="ECO:0000313" key="2">
    <source>
        <dbReference type="Proteomes" id="UP000319204"/>
    </source>
</evidence>
<accession>A0A5N5IMD0</accession>
<gene>
    <name evidence="1" type="ORF">FOT42_016855</name>
</gene>
<name>A0A5N5IMD0_9FLAO</name>
<organism evidence="1 2">
    <name type="scientific">Flagellimonas hadalis</name>
    <dbReference type="NCBI Taxonomy" id="2597517"/>
    <lineage>
        <taxon>Bacteria</taxon>
        <taxon>Pseudomonadati</taxon>
        <taxon>Bacteroidota</taxon>
        <taxon>Flavobacteriia</taxon>
        <taxon>Flavobacteriales</taxon>
        <taxon>Flavobacteriaceae</taxon>
        <taxon>Flagellimonas</taxon>
    </lineage>
</organism>